<gene>
    <name evidence="2" type="ORF">CN980_28230</name>
</gene>
<sequence>MKRCTHCKKTKLSSEFHKNRTNPDGLHTWCKYCNLRESRYTFEHTPLVTIVLDDEKVTARACKRCGEVKPLTSFESNGRGGKKARCMPCIREVKKRSKAMKQALEGEEGAA</sequence>
<evidence type="ECO:0000259" key="1">
    <source>
        <dbReference type="Pfam" id="PF12898"/>
    </source>
</evidence>
<organism evidence="2 3">
    <name type="scientific">Bacillus cereus</name>
    <dbReference type="NCBI Taxonomy" id="1396"/>
    <lineage>
        <taxon>Bacteria</taxon>
        <taxon>Bacillati</taxon>
        <taxon>Bacillota</taxon>
        <taxon>Bacilli</taxon>
        <taxon>Bacillales</taxon>
        <taxon>Bacillaceae</taxon>
        <taxon>Bacillus</taxon>
        <taxon>Bacillus cereus group</taxon>
    </lineage>
</organism>
<accession>A0A9X7C6I0</accession>
<dbReference type="Pfam" id="PF12898">
    <property type="entry name" value="Stc1"/>
    <property type="match status" value="1"/>
</dbReference>
<proteinExistence type="predicted"/>
<dbReference type="EMBL" id="NUIQ01000305">
    <property type="protein sequence ID" value="PGO63106.1"/>
    <property type="molecule type" value="Genomic_DNA"/>
</dbReference>
<evidence type="ECO:0000313" key="3">
    <source>
        <dbReference type="Proteomes" id="UP000223834"/>
    </source>
</evidence>
<dbReference type="InterPro" id="IPR024630">
    <property type="entry name" value="Stc1"/>
</dbReference>
<feature type="domain" description="Stc1" evidence="1">
    <location>
        <begin position="55"/>
        <end position="90"/>
    </location>
</feature>
<comment type="caution">
    <text evidence="2">The sequence shown here is derived from an EMBL/GenBank/DDBJ whole genome shotgun (WGS) entry which is preliminary data.</text>
</comment>
<dbReference type="RefSeq" id="WP_098771917.1">
    <property type="nucleotide sequence ID" value="NZ_NUIQ01000305.1"/>
</dbReference>
<name>A0A9X7C6I0_BACCE</name>
<dbReference type="Proteomes" id="UP000223834">
    <property type="component" value="Unassembled WGS sequence"/>
</dbReference>
<protein>
    <recommendedName>
        <fullName evidence="1">Stc1 domain-containing protein</fullName>
    </recommendedName>
</protein>
<evidence type="ECO:0000313" key="2">
    <source>
        <dbReference type="EMBL" id="PGO63106.1"/>
    </source>
</evidence>
<reference evidence="2 3" key="1">
    <citation type="submission" date="2017-09" db="EMBL/GenBank/DDBJ databases">
        <title>Large-scale bioinformatics analysis of Bacillus genomes uncovers conserved roles of natural products in bacterial physiology.</title>
        <authorList>
            <consortium name="Agbiome Team Llc"/>
            <person name="Bleich R.M."/>
            <person name="Grubbs K.J."/>
            <person name="Santa Maria K.C."/>
            <person name="Allen S.E."/>
            <person name="Farag S."/>
            <person name="Shank E.A."/>
            <person name="Bowers A."/>
        </authorList>
    </citation>
    <scope>NUCLEOTIDE SEQUENCE [LARGE SCALE GENOMIC DNA]</scope>
    <source>
        <strain evidence="2 3">AFS049141</strain>
    </source>
</reference>
<dbReference type="AlphaFoldDB" id="A0A9X7C6I0"/>